<dbReference type="Gene3D" id="1.10.150.690">
    <property type="entry name" value="DUF2063"/>
    <property type="match status" value="1"/>
</dbReference>
<dbReference type="STRING" id="1177179.A11A3_15881"/>
<dbReference type="InterPro" id="IPR054098">
    <property type="entry name" value="NGO1945-like_C"/>
</dbReference>
<feature type="domain" description="Putative DNA-binding" evidence="1">
    <location>
        <begin position="5"/>
        <end position="91"/>
    </location>
</feature>
<sequence length="251" mass="28539">MDFQQLQRDFAAHLRNPDTHPAPAGVEDRRMAIYRELFFNNVNGFLQQGFPVLHSLLPPQRWQKLVRDFFHLHASETPYFVEVPEQFVAFLASGRARQAGDPPFMLELAHYEWMELVLDVSTEVIVHEGIDPQGDLLAGIPVASPLQVLLSYAYPVHKVCADFQPAEPLPTPVWLGVYRNREDQVGFMEVNQVTARLLQLINDNQTDTGRELIARLGAEMHFPDPAKLEHFASDTLQHLRANDILIGTLIL</sequence>
<feature type="domain" description="NGO1945-like C-terminal" evidence="2">
    <location>
        <begin position="144"/>
        <end position="240"/>
    </location>
</feature>
<dbReference type="InterPro" id="IPR044922">
    <property type="entry name" value="DUF2063_N_sf"/>
</dbReference>
<proteinExistence type="predicted"/>
<evidence type="ECO:0000259" key="1">
    <source>
        <dbReference type="Pfam" id="PF09836"/>
    </source>
</evidence>
<protein>
    <submittedName>
        <fullName evidence="3">Uncharacterized protein</fullName>
    </submittedName>
</protein>
<dbReference type="RefSeq" id="WP_008930342.1">
    <property type="nucleotide sequence ID" value="NZ_AMRJ01000039.1"/>
</dbReference>
<dbReference type="Proteomes" id="UP000010164">
    <property type="component" value="Unassembled WGS sequence"/>
</dbReference>
<accession>L0WBA7</accession>
<reference evidence="3 4" key="1">
    <citation type="journal article" date="2012" name="J. Bacteriol.">
        <title>Genome Sequence of the Alkane-Degrading Bacterium Alcanivorax hongdengensis Type Strain A-11-3.</title>
        <authorList>
            <person name="Lai Q."/>
            <person name="Shao Z."/>
        </authorList>
    </citation>
    <scope>NUCLEOTIDE SEQUENCE [LARGE SCALE GENOMIC DNA]</scope>
    <source>
        <strain evidence="3 4">A-11-3</strain>
    </source>
</reference>
<name>L0WBA7_9GAMM</name>
<organism evidence="3 4">
    <name type="scientific">Alcanivorax hongdengensis A-11-3</name>
    <dbReference type="NCBI Taxonomy" id="1177179"/>
    <lineage>
        <taxon>Bacteria</taxon>
        <taxon>Pseudomonadati</taxon>
        <taxon>Pseudomonadota</taxon>
        <taxon>Gammaproteobacteria</taxon>
        <taxon>Oceanospirillales</taxon>
        <taxon>Alcanivoracaceae</taxon>
        <taxon>Alcanivorax</taxon>
    </lineage>
</organism>
<dbReference type="PATRIC" id="fig|1177179.3.peg.3126"/>
<gene>
    <name evidence="3" type="ORF">A11A3_15881</name>
</gene>
<evidence type="ECO:0000313" key="3">
    <source>
        <dbReference type="EMBL" id="EKF73000.1"/>
    </source>
</evidence>
<keyword evidence="4" id="KW-1185">Reference proteome</keyword>
<dbReference type="Pfam" id="PF09836">
    <property type="entry name" value="DUF2063"/>
    <property type="match status" value="1"/>
</dbReference>
<comment type="caution">
    <text evidence="3">The sequence shown here is derived from an EMBL/GenBank/DDBJ whole genome shotgun (WGS) entry which is preliminary data.</text>
</comment>
<dbReference type="AlphaFoldDB" id="L0WBA7"/>
<dbReference type="EMBL" id="AMRJ01000039">
    <property type="protein sequence ID" value="EKF73000.1"/>
    <property type="molecule type" value="Genomic_DNA"/>
</dbReference>
<dbReference type="Gene3D" id="3.90.930.50">
    <property type="match status" value="1"/>
</dbReference>
<dbReference type="InterPro" id="IPR018640">
    <property type="entry name" value="DUF2063"/>
</dbReference>
<evidence type="ECO:0000313" key="4">
    <source>
        <dbReference type="Proteomes" id="UP000010164"/>
    </source>
</evidence>
<dbReference type="OrthoDB" id="4146344at2"/>
<dbReference type="eggNOG" id="COG3219">
    <property type="taxonomic scope" value="Bacteria"/>
</dbReference>
<dbReference type="Pfam" id="PF22106">
    <property type="entry name" value="NGO1945_C"/>
    <property type="match status" value="1"/>
</dbReference>
<evidence type="ECO:0000259" key="2">
    <source>
        <dbReference type="Pfam" id="PF22106"/>
    </source>
</evidence>